<dbReference type="InterPro" id="IPR033562">
    <property type="entry name" value="PLPL"/>
</dbReference>
<dbReference type="InterPro" id="IPR002641">
    <property type="entry name" value="PNPLA_dom"/>
</dbReference>
<dbReference type="AlphaFoldDB" id="A0A7R9P9F4"/>
<protein>
    <recommendedName>
        <fullName evidence="1">triacylglycerol lipase</fullName>
        <ecNumber evidence="1">3.1.1.3</ecNumber>
    </recommendedName>
</protein>
<keyword evidence="3 4" id="KW-0443">Lipid metabolism</keyword>
<evidence type="ECO:0000256" key="3">
    <source>
        <dbReference type="ARBA" id="ARBA00023098"/>
    </source>
</evidence>
<evidence type="ECO:0000256" key="1">
    <source>
        <dbReference type="ARBA" id="ARBA00013279"/>
    </source>
</evidence>
<sequence>MEEMNLHLRGEKMENHFGNQSPPPSSSPEPDSNLDLPVLGSLAQHETSTLANYAIEAGNVDKREETVRRVKHGIRAPTPPVIPSLLALISSEASTGSQIVLGCCVTSQALVMSSSRVDVMISDTVHRSSCSNKRDSSELTTNILRVVQEARTKTLGPFSPSFSIHNIIRDGLEKGLPQDAHLRTSGKLHISLTRVYDGKNVVVNEFHSREELIQALLASSFIPVFSGILPPKFRGIRYMDGGFSDNLPMLNENTITVSPFCGESDICPRDVSSQLFHINYSNTSIELSRHNFYRFGRIMFPPKPEVLSNMCKQGFDDALRFLHRNNLLNCTRCLAVQSTFVVSETLEESFDYDPECKACQQHRNDALVADLPDTIASILQDAIESANKGLINWIFKHRGMKLLSVLSLPCTLPADMMYATFTKISQEGTSWPGPRRAPPPYLLTKILNSPMGRQRFLAVSPRMGSNLWLASQYLIDQLAYFLYRMDKTRQQLTAKIICQLAVSQYTAKYDVGTSSDIPMAVKNKMNFNFSLNVEERDLPMESAQVCKFPNKVLSRRSSQTLALTGADTTLVEDDTFEHILQVTSHHDAVMAYFYTDENNKVKVTEIFDVTEADGNVMLSPEERENNTQLEFEEDWSGLDKQAAWLSKQTLLVEDDMFNDENSVLDGFESDLSIDIGDNDLSCDSRVVFSDPECEWNANNKRLKTGFSETINKDLNLPESDQQTETDSKIIEALRRK</sequence>
<dbReference type="PANTHER" id="PTHR12406:SF41">
    <property type="entry name" value="BRUMMER, ISOFORM B-RELATED"/>
    <property type="match status" value="1"/>
</dbReference>
<dbReference type="GO" id="GO:0019433">
    <property type="term" value="P:triglyceride catabolic process"/>
    <property type="evidence" value="ECO:0007669"/>
    <property type="project" value="TreeGrafter"/>
</dbReference>
<organism evidence="7">
    <name type="scientific">Timema californicum</name>
    <name type="common">California timema</name>
    <name type="synonym">Walking stick</name>
    <dbReference type="NCBI Taxonomy" id="61474"/>
    <lineage>
        <taxon>Eukaryota</taxon>
        <taxon>Metazoa</taxon>
        <taxon>Ecdysozoa</taxon>
        <taxon>Arthropoda</taxon>
        <taxon>Hexapoda</taxon>
        <taxon>Insecta</taxon>
        <taxon>Pterygota</taxon>
        <taxon>Neoptera</taxon>
        <taxon>Polyneoptera</taxon>
        <taxon>Phasmatodea</taxon>
        <taxon>Timematodea</taxon>
        <taxon>Timematoidea</taxon>
        <taxon>Timematidae</taxon>
        <taxon>Timema</taxon>
    </lineage>
</organism>
<dbReference type="Gene3D" id="3.40.1090.10">
    <property type="entry name" value="Cytosolic phospholipase A2 catalytic domain"/>
    <property type="match status" value="1"/>
</dbReference>
<dbReference type="GO" id="GO:0055088">
    <property type="term" value="P:lipid homeostasis"/>
    <property type="evidence" value="ECO:0007669"/>
    <property type="project" value="TreeGrafter"/>
</dbReference>
<reference evidence="7" key="1">
    <citation type="submission" date="2020-11" db="EMBL/GenBank/DDBJ databases">
        <authorList>
            <person name="Tran Van P."/>
        </authorList>
    </citation>
    <scope>NUCLEOTIDE SEQUENCE</scope>
</reference>
<dbReference type="GO" id="GO:0004806">
    <property type="term" value="F:triacylglycerol lipase activity"/>
    <property type="evidence" value="ECO:0007669"/>
    <property type="project" value="UniProtKB-EC"/>
</dbReference>
<comment type="caution">
    <text evidence="4">Lacks conserved residue(s) required for the propagation of feature annotation.</text>
</comment>
<dbReference type="GO" id="GO:0016020">
    <property type="term" value="C:membrane"/>
    <property type="evidence" value="ECO:0007669"/>
    <property type="project" value="TreeGrafter"/>
</dbReference>
<keyword evidence="2 4" id="KW-0378">Hydrolase</keyword>
<feature type="short sequence motif" description="DGA/G" evidence="4">
    <location>
        <begin position="240"/>
        <end position="242"/>
    </location>
</feature>
<accession>A0A7R9P9F4</accession>
<dbReference type="InterPro" id="IPR016035">
    <property type="entry name" value="Acyl_Trfase/lysoPLipase"/>
</dbReference>
<feature type="region of interest" description="Disordered" evidence="5">
    <location>
        <begin position="1"/>
        <end position="37"/>
    </location>
</feature>
<evidence type="ECO:0000259" key="6">
    <source>
        <dbReference type="PROSITE" id="PS51635"/>
    </source>
</evidence>
<dbReference type="Pfam" id="PF01734">
    <property type="entry name" value="Patatin"/>
    <property type="match status" value="1"/>
</dbReference>
<name>A0A7R9P9F4_TIMCA</name>
<evidence type="ECO:0000313" key="7">
    <source>
        <dbReference type="EMBL" id="CAD7575038.1"/>
    </source>
</evidence>
<feature type="active site" description="Proton acceptor" evidence="4">
    <location>
        <position position="240"/>
    </location>
</feature>
<dbReference type="GO" id="GO:0005811">
    <property type="term" value="C:lipid droplet"/>
    <property type="evidence" value="ECO:0007669"/>
    <property type="project" value="TreeGrafter"/>
</dbReference>
<gene>
    <name evidence="7" type="ORF">TCMB3V08_LOCUS7638</name>
</gene>
<feature type="compositionally biased region" description="Basic and acidic residues" evidence="5">
    <location>
        <begin position="725"/>
        <end position="736"/>
    </location>
</feature>
<evidence type="ECO:0000256" key="2">
    <source>
        <dbReference type="ARBA" id="ARBA00022801"/>
    </source>
</evidence>
<feature type="domain" description="PNPLA" evidence="6">
    <location>
        <begin position="42"/>
        <end position="253"/>
    </location>
</feature>
<feature type="region of interest" description="Disordered" evidence="5">
    <location>
        <begin position="713"/>
        <end position="736"/>
    </location>
</feature>
<evidence type="ECO:0000256" key="4">
    <source>
        <dbReference type="PROSITE-ProRule" id="PRU01161"/>
    </source>
</evidence>
<dbReference type="PROSITE" id="PS51635">
    <property type="entry name" value="PNPLA"/>
    <property type="match status" value="1"/>
</dbReference>
<dbReference type="EC" id="3.1.1.3" evidence="1"/>
<dbReference type="GO" id="GO:0005737">
    <property type="term" value="C:cytoplasm"/>
    <property type="evidence" value="ECO:0007669"/>
    <property type="project" value="TreeGrafter"/>
</dbReference>
<dbReference type="EMBL" id="OE182865">
    <property type="protein sequence ID" value="CAD7575038.1"/>
    <property type="molecule type" value="Genomic_DNA"/>
</dbReference>
<dbReference type="SUPFAM" id="SSF52151">
    <property type="entry name" value="FabD/lysophospholipase-like"/>
    <property type="match status" value="1"/>
</dbReference>
<proteinExistence type="predicted"/>
<feature type="active site" description="Nucleophile" evidence="4">
    <location>
        <position position="94"/>
    </location>
</feature>
<dbReference type="FunFam" id="3.40.1090.10:FF:000003">
    <property type="entry name" value="Patatin-like phospholipase domain-containing protein 2"/>
    <property type="match status" value="1"/>
</dbReference>
<keyword evidence="4" id="KW-0442">Lipid degradation</keyword>
<dbReference type="PANTHER" id="PTHR12406">
    <property type="entry name" value="CALCIUM-INDEPENDENT PHOSPHOLIPASE A2 IPLA2 -RELATED"/>
    <property type="match status" value="1"/>
</dbReference>
<feature type="compositionally biased region" description="Basic and acidic residues" evidence="5">
    <location>
        <begin position="1"/>
        <end position="15"/>
    </location>
</feature>
<evidence type="ECO:0000256" key="5">
    <source>
        <dbReference type="SAM" id="MobiDB-lite"/>
    </source>
</evidence>